<sequence>MHICASAESNVDELLWLFPVVLVYHISIRCSLRFVDCDYACLNYGEMLTFSRNPCLLVNGDGCYTMLYRNTVMVNFDSNLCCSVYEWFCFEPSNVTGSGYIRLEPQA</sequence>
<comment type="caution">
    <text evidence="1">The sequence shown here is derived from an EMBL/GenBank/DDBJ whole genome shotgun (WGS) entry which is preliminary data.</text>
</comment>
<protein>
    <submittedName>
        <fullName evidence="1">Uncharacterized protein</fullName>
    </submittedName>
</protein>
<organism evidence="1 2">
    <name type="scientific">Dermacentor silvarum</name>
    <name type="common">Tick</name>
    <dbReference type="NCBI Taxonomy" id="543639"/>
    <lineage>
        <taxon>Eukaryota</taxon>
        <taxon>Metazoa</taxon>
        <taxon>Ecdysozoa</taxon>
        <taxon>Arthropoda</taxon>
        <taxon>Chelicerata</taxon>
        <taxon>Arachnida</taxon>
        <taxon>Acari</taxon>
        <taxon>Parasitiformes</taxon>
        <taxon>Ixodida</taxon>
        <taxon>Ixodoidea</taxon>
        <taxon>Ixodidae</taxon>
        <taxon>Rhipicephalinae</taxon>
        <taxon>Dermacentor</taxon>
    </lineage>
</organism>
<dbReference type="EMBL" id="CM023474">
    <property type="protein sequence ID" value="KAH7948961.1"/>
    <property type="molecule type" value="Genomic_DNA"/>
</dbReference>
<name>A0ACB8CPH1_DERSI</name>
<reference evidence="1" key="1">
    <citation type="submission" date="2020-05" db="EMBL/GenBank/DDBJ databases">
        <title>Large-scale comparative analyses of tick genomes elucidate their genetic diversity and vector capacities.</title>
        <authorList>
            <person name="Jia N."/>
            <person name="Wang J."/>
            <person name="Shi W."/>
            <person name="Du L."/>
            <person name="Sun Y."/>
            <person name="Zhan W."/>
            <person name="Jiang J."/>
            <person name="Wang Q."/>
            <person name="Zhang B."/>
            <person name="Ji P."/>
            <person name="Sakyi L.B."/>
            <person name="Cui X."/>
            <person name="Yuan T."/>
            <person name="Jiang B."/>
            <person name="Yang W."/>
            <person name="Lam T.T.-Y."/>
            <person name="Chang Q."/>
            <person name="Ding S."/>
            <person name="Wang X."/>
            <person name="Zhu J."/>
            <person name="Ruan X."/>
            <person name="Zhao L."/>
            <person name="Wei J."/>
            <person name="Que T."/>
            <person name="Du C."/>
            <person name="Cheng J."/>
            <person name="Dai P."/>
            <person name="Han X."/>
            <person name="Huang E."/>
            <person name="Gao Y."/>
            <person name="Liu J."/>
            <person name="Shao H."/>
            <person name="Ye R."/>
            <person name="Li L."/>
            <person name="Wei W."/>
            <person name="Wang X."/>
            <person name="Wang C."/>
            <person name="Yang T."/>
            <person name="Huo Q."/>
            <person name="Li W."/>
            <person name="Guo W."/>
            <person name="Chen H."/>
            <person name="Zhou L."/>
            <person name="Ni X."/>
            <person name="Tian J."/>
            <person name="Zhou Y."/>
            <person name="Sheng Y."/>
            <person name="Liu T."/>
            <person name="Pan Y."/>
            <person name="Xia L."/>
            <person name="Li J."/>
            <person name="Zhao F."/>
            <person name="Cao W."/>
        </authorList>
    </citation>
    <scope>NUCLEOTIDE SEQUENCE</scope>
    <source>
        <strain evidence="1">Dsil-2018</strain>
    </source>
</reference>
<evidence type="ECO:0000313" key="2">
    <source>
        <dbReference type="Proteomes" id="UP000821865"/>
    </source>
</evidence>
<keyword evidence="2" id="KW-1185">Reference proteome</keyword>
<evidence type="ECO:0000313" key="1">
    <source>
        <dbReference type="EMBL" id="KAH7948961.1"/>
    </source>
</evidence>
<dbReference type="Proteomes" id="UP000821865">
    <property type="component" value="Chromosome 5"/>
</dbReference>
<accession>A0ACB8CPH1</accession>
<proteinExistence type="predicted"/>
<gene>
    <name evidence="1" type="ORF">HPB49_003636</name>
</gene>